<reference evidence="3" key="1">
    <citation type="submission" date="2021-11" db="EMBL/GenBank/DDBJ databases">
        <title>BS-T2-15 a new species belonging to the Comamonadaceae family isolated from the soil of a French oak forest.</title>
        <authorList>
            <person name="Mieszkin S."/>
            <person name="Alain K."/>
        </authorList>
    </citation>
    <scope>NUCLEOTIDE SEQUENCE</scope>
    <source>
        <strain evidence="3">BS-T2-15</strain>
    </source>
</reference>
<sequence>MKRITRALAGLGLALLVPVGAGAQQNNAALPPAGPASVPTVALPPPPAVDNSYLDGRLLYQLLQAEFALREGEAGDAVELMLQAARQNKDDALYRRALQIAMEAGAGDKALSITRSWRQTMPKSTEALRTEIQLLIAFDRVPDTAEPLKQLLSLSTPAERAALISSLPRAQQRAKDKAAAAEQFRELLQPYMDVPDTRTAARVALGRIRLNQGQPVFALDLAAQAQEQDPKSLQPVLLALDVMNAASDGSQARAPADAASAPAAPAKGSASSTELIAKAEVIVRRYLAQPDTEPVVRQAYASVLATQQRLTDAAEQLRLAVKDKPKQAQLWLALGEIDLELHDPVSADSDLKQALALVTAQATEEAAARKAAGAADIVVTDDDDSPTATPADADAANPVRLAHVQLLLARAAEQRHDDAAAAKWLAQVDAKEADLQVVSLRAGLLARQGKLAEALKLIRSANATTPAEQRYKLLTEVQLLLDEKKLTEAREVLNKANAENPDDVDLVYQEAMVDERLNRLDEMEKLLRRILVLQPDNSQALNALGYSLADRNLRLDEALTMVKQAHELSPADPFIVDSLGWVEYRMGHFDAAATLLAQAYSSRKDTEIAAHLGEALWADGKHDEAARVLRDAHKLDASNEVLKQTMSRLKVAP</sequence>
<evidence type="ECO:0000256" key="2">
    <source>
        <dbReference type="SAM" id="SignalP"/>
    </source>
</evidence>
<organism evidence="3 4">
    <name type="scientific">Scleromatobacter humisilvae</name>
    <dbReference type="NCBI Taxonomy" id="2897159"/>
    <lineage>
        <taxon>Bacteria</taxon>
        <taxon>Pseudomonadati</taxon>
        <taxon>Pseudomonadota</taxon>
        <taxon>Betaproteobacteria</taxon>
        <taxon>Burkholderiales</taxon>
        <taxon>Sphaerotilaceae</taxon>
        <taxon>Scleromatobacter</taxon>
    </lineage>
</organism>
<evidence type="ECO:0000313" key="4">
    <source>
        <dbReference type="Proteomes" id="UP001139353"/>
    </source>
</evidence>
<dbReference type="SMART" id="SM00028">
    <property type="entry name" value="TPR"/>
    <property type="match status" value="5"/>
</dbReference>
<dbReference type="Pfam" id="PF14559">
    <property type="entry name" value="TPR_19"/>
    <property type="match status" value="1"/>
</dbReference>
<proteinExistence type="predicted"/>
<dbReference type="Gene3D" id="1.25.40.10">
    <property type="entry name" value="Tetratricopeptide repeat domain"/>
    <property type="match status" value="4"/>
</dbReference>
<gene>
    <name evidence="3" type="ORF">LPC04_24670</name>
</gene>
<accession>A0A9X2C2N7</accession>
<comment type="caution">
    <text evidence="3">The sequence shown here is derived from an EMBL/GenBank/DDBJ whole genome shotgun (WGS) entry which is preliminary data.</text>
</comment>
<dbReference type="RefSeq" id="WP_275684972.1">
    <property type="nucleotide sequence ID" value="NZ_JAJLJH010000011.1"/>
</dbReference>
<evidence type="ECO:0000256" key="1">
    <source>
        <dbReference type="SAM" id="MobiDB-lite"/>
    </source>
</evidence>
<dbReference type="Proteomes" id="UP001139353">
    <property type="component" value="Unassembled WGS sequence"/>
</dbReference>
<dbReference type="PANTHER" id="PTHR12558:SF13">
    <property type="entry name" value="CELL DIVISION CYCLE PROTEIN 27 HOMOLOG"/>
    <property type="match status" value="1"/>
</dbReference>
<evidence type="ECO:0000313" key="3">
    <source>
        <dbReference type="EMBL" id="MCK9688921.1"/>
    </source>
</evidence>
<dbReference type="Pfam" id="PF13432">
    <property type="entry name" value="TPR_16"/>
    <property type="match status" value="1"/>
</dbReference>
<dbReference type="PANTHER" id="PTHR12558">
    <property type="entry name" value="CELL DIVISION CYCLE 16,23,27"/>
    <property type="match status" value="1"/>
</dbReference>
<dbReference type="InterPro" id="IPR011990">
    <property type="entry name" value="TPR-like_helical_dom_sf"/>
</dbReference>
<protein>
    <submittedName>
        <fullName evidence="3">Tetratricopeptide repeat protein</fullName>
    </submittedName>
</protein>
<keyword evidence="2" id="KW-0732">Signal</keyword>
<feature type="signal peptide" evidence="2">
    <location>
        <begin position="1"/>
        <end position="23"/>
    </location>
</feature>
<dbReference type="EMBL" id="JAJLJH010000011">
    <property type="protein sequence ID" value="MCK9688921.1"/>
    <property type="molecule type" value="Genomic_DNA"/>
</dbReference>
<dbReference type="SUPFAM" id="SSF48452">
    <property type="entry name" value="TPR-like"/>
    <property type="match status" value="3"/>
</dbReference>
<feature type="region of interest" description="Disordered" evidence="1">
    <location>
        <begin position="251"/>
        <end position="270"/>
    </location>
</feature>
<name>A0A9X2C2N7_9BURK</name>
<keyword evidence="4" id="KW-1185">Reference proteome</keyword>
<dbReference type="InterPro" id="IPR019734">
    <property type="entry name" value="TPR_rpt"/>
</dbReference>
<feature type="chain" id="PRO_5040928161" evidence="2">
    <location>
        <begin position="24"/>
        <end position="653"/>
    </location>
</feature>
<dbReference type="AlphaFoldDB" id="A0A9X2C2N7"/>